<dbReference type="PANTHER" id="PTHR45033">
    <property type="match status" value="1"/>
</dbReference>
<dbReference type="EMBL" id="JAVRRD010000029">
    <property type="protein sequence ID" value="KAK5046644.1"/>
    <property type="molecule type" value="Genomic_DNA"/>
</dbReference>
<dbReference type="SUPFAM" id="SSF51735">
    <property type="entry name" value="NAD(P)-binding Rossmann-fold domains"/>
    <property type="match status" value="1"/>
</dbReference>
<sequence length="327" mass="35358">MTNLLPTERQAWRRTDDHSPGAARLKLVTEPLPRELAPTAVLIQVHAVSLNWRDANITNGGNPWPVIPNGIICNDAAGEVLAIGQNVRRVRVGDRVAPTNDTEYLTHRSTGRSWVAANEDGVLATYIVYDEAVLGHLPTYLSWESAALIPCAGVTAWAALKDVGIGKIVLIQGTGGVSSWALKLARASGLKVILTSSSDEKLEHMKKIFGAPEIQTINYKTTPDWHEKVLKLTDGIGVDLVIENGGASSLVKSLKCTRRGGIVSQVGYLGKQQPDNLQELVPTIIDRRVILRQVTSENDSADVVTDISFPGALTAARLNTWMTSPPL</sequence>
<dbReference type="Proteomes" id="UP001358417">
    <property type="component" value="Unassembled WGS sequence"/>
</dbReference>
<name>A0AAV9N176_9EURO</name>
<evidence type="ECO:0000313" key="3">
    <source>
        <dbReference type="Proteomes" id="UP001358417"/>
    </source>
</evidence>
<dbReference type="InterPro" id="IPR013154">
    <property type="entry name" value="ADH-like_N"/>
</dbReference>
<protein>
    <recommendedName>
        <fullName evidence="1">Enoyl reductase (ER) domain-containing protein</fullName>
    </recommendedName>
</protein>
<dbReference type="GO" id="GO:0016491">
    <property type="term" value="F:oxidoreductase activity"/>
    <property type="evidence" value="ECO:0007669"/>
    <property type="project" value="InterPro"/>
</dbReference>
<dbReference type="Gene3D" id="3.40.50.720">
    <property type="entry name" value="NAD(P)-binding Rossmann-like Domain"/>
    <property type="match status" value="1"/>
</dbReference>
<dbReference type="InterPro" id="IPR052711">
    <property type="entry name" value="Zinc_ADH-like"/>
</dbReference>
<accession>A0AAV9N176</accession>
<evidence type="ECO:0000259" key="1">
    <source>
        <dbReference type="SMART" id="SM00829"/>
    </source>
</evidence>
<dbReference type="Pfam" id="PF00107">
    <property type="entry name" value="ADH_zinc_N"/>
    <property type="match status" value="1"/>
</dbReference>
<dbReference type="InterPro" id="IPR013149">
    <property type="entry name" value="ADH-like_C"/>
</dbReference>
<dbReference type="Pfam" id="PF08240">
    <property type="entry name" value="ADH_N"/>
    <property type="match status" value="1"/>
</dbReference>
<keyword evidence="3" id="KW-1185">Reference proteome</keyword>
<dbReference type="InterPro" id="IPR020843">
    <property type="entry name" value="ER"/>
</dbReference>
<dbReference type="InterPro" id="IPR036291">
    <property type="entry name" value="NAD(P)-bd_dom_sf"/>
</dbReference>
<comment type="caution">
    <text evidence="2">The sequence shown here is derived from an EMBL/GenBank/DDBJ whole genome shotgun (WGS) entry which is preliminary data.</text>
</comment>
<evidence type="ECO:0000313" key="2">
    <source>
        <dbReference type="EMBL" id="KAK5046644.1"/>
    </source>
</evidence>
<reference evidence="2 3" key="1">
    <citation type="submission" date="2023-08" db="EMBL/GenBank/DDBJ databases">
        <title>Black Yeasts Isolated from many extreme environments.</title>
        <authorList>
            <person name="Coleine C."/>
            <person name="Stajich J.E."/>
            <person name="Selbmann L."/>
        </authorList>
    </citation>
    <scope>NUCLEOTIDE SEQUENCE [LARGE SCALE GENOMIC DNA]</scope>
    <source>
        <strain evidence="2 3">CCFEE 5792</strain>
    </source>
</reference>
<dbReference type="AlphaFoldDB" id="A0AAV9N176"/>
<dbReference type="InterPro" id="IPR011032">
    <property type="entry name" value="GroES-like_sf"/>
</dbReference>
<dbReference type="Gene3D" id="3.90.180.10">
    <property type="entry name" value="Medium-chain alcohol dehydrogenases, catalytic domain"/>
    <property type="match status" value="1"/>
</dbReference>
<organism evidence="2 3">
    <name type="scientific">Exophiala bonariae</name>
    <dbReference type="NCBI Taxonomy" id="1690606"/>
    <lineage>
        <taxon>Eukaryota</taxon>
        <taxon>Fungi</taxon>
        <taxon>Dikarya</taxon>
        <taxon>Ascomycota</taxon>
        <taxon>Pezizomycotina</taxon>
        <taxon>Eurotiomycetes</taxon>
        <taxon>Chaetothyriomycetidae</taxon>
        <taxon>Chaetothyriales</taxon>
        <taxon>Herpotrichiellaceae</taxon>
        <taxon>Exophiala</taxon>
    </lineage>
</organism>
<dbReference type="PANTHER" id="PTHR45033:SF1">
    <property type="entry name" value="OXIDOREDUCTASE (EUROFUNG)"/>
    <property type="match status" value="1"/>
</dbReference>
<gene>
    <name evidence="2" type="ORF">LTR84_007405</name>
</gene>
<dbReference type="RefSeq" id="XP_064702227.1">
    <property type="nucleotide sequence ID" value="XM_064850958.1"/>
</dbReference>
<dbReference type="GeneID" id="89975571"/>
<dbReference type="CDD" id="cd08276">
    <property type="entry name" value="MDR7"/>
    <property type="match status" value="1"/>
</dbReference>
<proteinExistence type="predicted"/>
<dbReference type="SMART" id="SM00829">
    <property type="entry name" value="PKS_ER"/>
    <property type="match status" value="1"/>
</dbReference>
<dbReference type="SUPFAM" id="SSF50129">
    <property type="entry name" value="GroES-like"/>
    <property type="match status" value="1"/>
</dbReference>
<feature type="domain" description="Enoyl reductase (ER)" evidence="1">
    <location>
        <begin position="21"/>
        <end position="304"/>
    </location>
</feature>